<name>W1YKJ7_9ZZZZ</name>
<dbReference type="AlphaFoldDB" id="W1YKJ7"/>
<dbReference type="GO" id="GO:0047355">
    <property type="term" value="F:CDP-glycerol glycerophosphotransferase activity"/>
    <property type="evidence" value="ECO:0007669"/>
    <property type="project" value="InterPro"/>
</dbReference>
<dbReference type="EMBL" id="AZMM01003156">
    <property type="protein sequence ID" value="ETJ42861.1"/>
    <property type="molecule type" value="Genomic_DNA"/>
</dbReference>
<dbReference type="GO" id="GO:0016020">
    <property type="term" value="C:membrane"/>
    <property type="evidence" value="ECO:0007669"/>
    <property type="project" value="InterPro"/>
</dbReference>
<feature type="non-terminal residue" evidence="1">
    <location>
        <position position="82"/>
    </location>
</feature>
<dbReference type="InterPro" id="IPR043148">
    <property type="entry name" value="TagF_C"/>
</dbReference>
<accession>W1YKJ7</accession>
<keyword evidence="1" id="KW-0808">Transferase</keyword>
<proteinExistence type="predicted"/>
<gene>
    <name evidence="1" type="ORF">Q604_UNBC03156G0001</name>
</gene>
<comment type="caution">
    <text evidence="1">The sequence shown here is derived from an EMBL/GenBank/DDBJ whole genome shotgun (WGS) entry which is preliminary data.</text>
</comment>
<dbReference type="Gene3D" id="3.40.50.12580">
    <property type="match status" value="1"/>
</dbReference>
<protein>
    <submittedName>
        <fullName evidence="1">CDP-Glycerol:Poly(Glycerophosphate) glycerophosphotransferase</fullName>
    </submittedName>
</protein>
<feature type="non-terminal residue" evidence="1">
    <location>
        <position position="1"/>
    </location>
</feature>
<dbReference type="Pfam" id="PF04464">
    <property type="entry name" value="Glyphos_transf"/>
    <property type="match status" value="1"/>
</dbReference>
<organism evidence="1">
    <name type="scientific">human gut metagenome</name>
    <dbReference type="NCBI Taxonomy" id="408170"/>
    <lineage>
        <taxon>unclassified sequences</taxon>
        <taxon>metagenomes</taxon>
        <taxon>organismal metagenomes</taxon>
    </lineage>
</organism>
<dbReference type="InterPro" id="IPR007554">
    <property type="entry name" value="Glycerophosphate_synth"/>
</dbReference>
<evidence type="ECO:0000313" key="1">
    <source>
        <dbReference type="EMBL" id="ETJ42861.1"/>
    </source>
</evidence>
<sequence>NSEYAKAWTELLSSASLYNLIKNEGYRIIFFPHANMQPYISEFNLPEHISIQSHYDGSIQSLFKRSKIMITDYSSVAFEMAY</sequence>
<reference evidence="1" key="1">
    <citation type="submission" date="2013-12" db="EMBL/GenBank/DDBJ databases">
        <title>A Varibaculum cambriense genome reconstructed from a premature infant gut community with otherwise low bacterial novelty that shifts toward anaerobic metabolism during the third week of life.</title>
        <authorList>
            <person name="Brown C.T."/>
            <person name="Sharon I."/>
            <person name="Thomas B.C."/>
            <person name="Castelle C.J."/>
            <person name="Morowitz M.J."/>
            <person name="Banfield J.F."/>
        </authorList>
    </citation>
    <scope>NUCLEOTIDE SEQUENCE</scope>
</reference>